<name>Q1PY78_KUEST</name>
<gene>
    <name evidence="3" type="ORF">KsCSTR_12350</name>
    <name evidence="4" type="ORF">KSMBR1_1129</name>
    <name evidence="2" type="ORF">kustd1293</name>
</gene>
<protein>
    <submittedName>
        <fullName evidence="2">Uncharacterized protein</fullName>
    </submittedName>
</protein>
<dbReference type="AlphaFoldDB" id="Q1PY78"/>
<keyword evidence="1" id="KW-0472">Membrane</keyword>
<accession>Q1PY78</accession>
<sequence>MKAIDYLKYLKGGYFKKKILLIAIVLGMTTVLVQCDLVYHSQRWPENERKTEDRMFSLQQTIGNGLGSGELTHNEAQTFLIKLDNLRRDYTVLRERKTTQKEWDPIITKLDELEGEIKKVRAYPSRIDETQFSDRMFLLQQTIGNGLGSGELTPNESQAFMTKLDNLRRDYTVLRERKTTQKEWDPLIATLNELEGEVKKVRAYPSRIDETRLEDWMIVLQRKIDDGMLIGRLPRVRGRDFQLRLDEVRREFLQRIKGQPLTSDEKGEISGRLDTLESDINNFW</sequence>
<proteinExistence type="predicted"/>
<reference evidence="3 6" key="5">
    <citation type="submission" date="2020-02" db="EMBL/GenBank/DDBJ databases">
        <title>Newly sequenced genome of strain CSTR1 showed variability in Candidatus Kuenenia stuttgartiensis genomes.</title>
        <authorList>
            <person name="Ding C."/>
            <person name="Adrian L."/>
        </authorList>
    </citation>
    <scope>NUCLEOTIDE SEQUENCE [LARGE SCALE GENOMIC DNA]</scope>
    <source>
        <strain evidence="3 6">CSTR1</strain>
    </source>
</reference>
<feature type="transmembrane region" description="Helical" evidence="1">
    <location>
        <begin position="20"/>
        <end position="39"/>
    </location>
</feature>
<keyword evidence="5" id="KW-1185">Reference proteome</keyword>
<evidence type="ECO:0000313" key="6">
    <source>
        <dbReference type="Proteomes" id="UP000501926"/>
    </source>
</evidence>
<dbReference type="EMBL" id="LT934425">
    <property type="protein sequence ID" value="SOH03632.1"/>
    <property type="molecule type" value="Genomic_DNA"/>
</dbReference>
<dbReference type="Proteomes" id="UP000221734">
    <property type="component" value="Chromosome Kuenenia_stuttgartiensis_MBR1"/>
</dbReference>
<keyword evidence="1" id="KW-1133">Transmembrane helix</keyword>
<evidence type="ECO:0000256" key="1">
    <source>
        <dbReference type="SAM" id="Phobius"/>
    </source>
</evidence>
<evidence type="ECO:0000313" key="3">
    <source>
        <dbReference type="EMBL" id="QII10614.1"/>
    </source>
</evidence>
<dbReference type="OrthoDB" id="5470929at2"/>
<dbReference type="EMBL" id="CP049055">
    <property type="protein sequence ID" value="QII10614.1"/>
    <property type="molecule type" value="Genomic_DNA"/>
</dbReference>
<keyword evidence="1" id="KW-0812">Transmembrane</keyword>
<reference evidence="2" key="2">
    <citation type="submission" date="2006-01" db="EMBL/GenBank/DDBJ databases">
        <authorList>
            <person name="Genoscope"/>
        </authorList>
    </citation>
    <scope>NUCLEOTIDE SEQUENCE</scope>
</reference>
<organism evidence="2">
    <name type="scientific">Kuenenia stuttgartiensis</name>
    <dbReference type="NCBI Taxonomy" id="174633"/>
    <lineage>
        <taxon>Bacteria</taxon>
        <taxon>Pseudomonadati</taxon>
        <taxon>Planctomycetota</taxon>
        <taxon>Candidatus Brocadiia</taxon>
        <taxon>Candidatus Brocadiales</taxon>
        <taxon>Candidatus Brocadiaceae</taxon>
        <taxon>Candidatus Kuenenia</taxon>
    </lineage>
</organism>
<dbReference type="KEGG" id="kst:KSMBR1_1129"/>
<dbReference type="RefSeq" id="WP_099324425.1">
    <property type="nucleotide sequence ID" value="NZ_CP049055.1"/>
</dbReference>
<reference evidence="5" key="4">
    <citation type="submission" date="2017-10" db="EMBL/GenBank/DDBJ databases">
        <authorList>
            <person name="Frank J."/>
        </authorList>
    </citation>
    <scope>NUCLEOTIDE SEQUENCE [LARGE SCALE GENOMIC DNA]</scope>
</reference>
<evidence type="ECO:0000313" key="4">
    <source>
        <dbReference type="EMBL" id="SOH03632.1"/>
    </source>
</evidence>
<evidence type="ECO:0000313" key="5">
    <source>
        <dbReference type="Proteomes" id="UP000221734"/>
    </source>
</evidence>
<evidence type="ECO:0000313" key="2">
    <source>
        <dbReference type="EMBL" id="CAJ72038.1"/>
    </source>
</evidence>
<reference evidence="2" key="1">
    <citation type="journal article" date="2006" name="Nature">
        <title>Deciphering the evolution and metabolism of an anammox bacterium from a community genome.</title>
        <authorList>
            <person name="Strous M."/>
            <person name="Pelletier E."/>
            <person name="Mangenot S."/>
            <person name="Rattei T."/>
            <person name="Lehner A."/>
            <person name="Taylor M.W."/>
            <person name="Horn M."/>
            <person name="Daims H."/>
            <person name="Bartol-Mavel D."/>
            <person name="Wincker P."/>
            <person name="Barbe V."/>
            <person name="Fonknechten N."/>
            <person name="Vallenet D."/>
            <person name="Segurens B."/>
            <person name="Schenowitz-Truong C."/>
            <person name="Medigue C."/>
            <person name="Collingro A."/>
            <person name="Snel B."/>
            <person name="Dutilh B.E."/>
            <person name="OpDenCamp H.J.M."/>
            <person name="vanDerDrift C."/>
            <person name="Cirpus I."/>
            <person name="vanDePas-Schoonen K.T."/>
            <person name="Harhangi H.R."/>
            <person name="vanNiftrik L."/>
            <person name="Schmid M."/>
            <person name="Keltjens J."/>
            <person name="vanDeVossenberg J."/>
            <person name="Kartal B."/>
            <person name="Meier H."/>
            <person name="Frishman D."/>
            <person name="Huynen M.A."/>
            <person name="Mewes H."/>
            <person name="Weissenbach J."/>
            <person name="Jetten M.S.M."/>
            <person name="Wagner M."/>
            <person name="LePaslier D."/>
        </authorList>
    </citation>
    <scope>NUCLEOTIDE SEQUENCE</scope>
</reference>
<dbReference type="EMBL" id="CT573072">
    <property type="protein sequence ID" value="CAJ72038.1"/>
    <property type="molecule type" value="Genomic_DNA"/>
</dbReference>
<dbReference type="Proteomes" id="UP000501926">
    <property type="component" value="Chromosome"/>
</dbReference>
<reference evidence="4" key="3">
    <citation type="submission" date="2017-10" db="EMBL/GenBank/DDBJ databases">
        <authorList>
            <person name="Banno H."/>
            <person name="Chua N.-H."/>
        </authorList>
    </citation>
    <scope>NUCLEOTIDE SEQUENCE [LARGE SCALE GENOMIC DNA]</scope>
    <source>
        <strain evidence="4">Kuenenia_mbr1_ru-nijmegen</strain>
    </source>
</reference>